<proteinExistence type="predicted"/>
<keyword evidence="10" id="KW-1185">Reference proteome</keyword>
<feature type="chain" id="PRO_5040911458" evidence="7">
    <location>
        <begin position="24"/>
        <end position="310"/>
    </location>
</feature>
<evidence type="ECO:0000256" key="6">
    <source>
        <dbReference type="SAM" id="Phobius"/>
    </source>
</evidence>
<dbReference type="EMBL" id="BSYR01000035">
    <property type="protein sequence ID" value="GMJ01406.1"/>
    <property type="molecule type" value="Genomic_DNA"/>
</dbReference>
<evidence type="ECO:0000259" key="8">
    <source>
        <dbReference type="Pfam" id="PF02544"/>
    </source>
</evidence>
<feature type="transmembrane region" description="Helical" evidence="6">
    <location>
        <begin position="97"/>
        <end position="114"/>
    </location>
</feature>
<comment type="caution">
    <text evidence="9">The sequence shown here is derived from an EMBL/GenBank/DDBJ whole genome shotgun (WGS) entry which is preliminary data.</text>
</comment>
<dbReference type="GO" id="GO:0003865">
    <property type="term" value="F:3-oxo-5-alpha-steroid 4-dehydrogenase activity"/>
    <property type="evidence" value="ECO:0007669"/>
    <property type="project" value="TreeGrafter"/>
</dbReference>
<feature type="transmembrane region" description="Helical" evidence="6">
    <location>
        <begin position="63"/>
        <end position="85"/>
    </location>
</feature>
<feature type="domain" description="3-oxo-5-alpha-steroid 4-dehydrogenase C-terminal" evidence="8">
    <location>
        <begin position="198"/>
        <end position="310"/>
    </location>
</feature>
<keyword evidence="7" id="KW-0732">Signal</keyword>
<comment type="subcellular location">
    <subcellularLocation>
        <location evidence="1">Endomembrane system</location>
        <topology evidence="1">Multi-pass membrane protein</topology>
    </subcellularLocation>
</comment>
<evidence type="ECO:0000256" key="2">
    <source>
        <dbReference type="ARBA" id="ARBA00004922"/>
    </source>
</evidence>
<protein>
    <submittedName>
        <fullName evidence="9">Polyprenol reductase 1</fullName>
    </submittedName>
</protein>
<sequence>MGFGLVVLLRAAWSAAIIPFVLASIPSSKLRSFHGAMSLGTNRGKTLQPSSKFTVPQRFFSHFYMVATVWTTILLLATWTYSFATTSRSTETIEHRYGVWHAVFLLLLMEAQVVRRLFESLYVFSYRQSARMHIFLYLSSICYYIAAPLSLCCSCAPEVFRFTLNLLSQFISEEGKKLMPAAIGGVDVSGVMKVGWYQWVGSAIFLWGWIHQLRCHAILGRIRAHGEHADGYVIPRGNWFEIVSCPHYLAEIVIYFGLVVASGGGDLTIWLLLGAVVVNLVFAAAETHRWYIAKFEDYPTNRFAIIPFIF</sequence>
<reference evidence="9" key="1">
    <citation type="submission" date="2023-05" db="EMBL/GenBank/DDBJ databases">
        <title>Genome and transcriptome analyses reveal genes involved in the formation of fine ridges on petal epidermal cells in Hibiscus trionum.</title>
        <authorList>
            <person name="Koshimizu S."/>
            <person name="Masuda S."/>
            <person name="Ishii T."/>
            <person name="Shirasu K."/>
            <person name="Hoshino A."/>
            <person name="Arita M."/>
        </authorList>
    </citation>
    <scope>NUCLEOTIDE SEQUENCE</scope>
    <source>
        <strain evidence="9">Hamamatsu line</strain>
    </source>
</reference>
<dbReference type="GO" id="GO:0016095">
    <property type="term" value="P:polyprenol catabolic process"/>
    <property type="evidence" value="ECO:0007669"/>
    <property type="project" value="TreeGrafter"/>
</dbReference>
<dbReference type="AlphaFoldDB" id="A0A9W7ML00"/>
<comment type="pathway">
    <text evidence="2">Protein modification; protein glycosylation.</text>
</comment>
<dbReference type="PROSITE" id="PS50244">
    <property type="entry name" value="S5A_REDUCTASE"/>
    <property type="match status" value="1"/>
</dbReference>
<feature type="transmembrane region" description="Helical" evidence="6">
    <location>
        <begin position="267"/>
        <end position="285"/>
    </location>
</feature>
<dbReference type="PANTHER" id="PTHR14624">
    <property type="entry name" value="DFG10 PROTEIN"/>
    <property type="match status" value="1"/>
</dbReference>
<name>A0A9W7ML00_HIBTR</name>
<evidence type="ECO:0000313" key="10">
    <source>
        <dbReference type="Proteomes" id="UP001165190"/>
    </source>
</evidence>
<dbReference type="GO" id="GO:0006488">
    <property type="term" value="P:dolichol-linked oligosaccharide biosynthetic process"/>
    <property type="evidence" value="ECO:0007669"/>
    <property type="project" value="InterPro"/>
</dbReference>
<evidence type="ECO:0000256" key="3">
    <source>
        <dbReference type="ARBA" id="ARBA00022692"/>
    </source>
</evidence>
<dbReference type="OrthoDB" id="541710at2759"/>
<dbReference type="Proteomes" id="UP001165190">
    <property type="component" value="Unassembled WGS sequence"/>
</dbReference>
<feature type="transmembrane region" description="Helical" evidence="6">
    <location>
        <begin position="134"/>
        <end position="157"/>
    </location>
</feature>
<feature type="signal peptide" evidence="7">
    <location>
        <begin position="1"/>
        <end position="23"/>
    </location>
</feature>
<dbReference type="InterPro" id="IPR001104">
    <property type="entry name" value="3-oxo-5_a-steroid_4-DH_C"/>
</dbReference>
<accession>A0A9W7ML00</accession>
<organism evidence="9 10">
    <name type="scientific">Hibiscus trionum</name>
    <name type="common">Flower of an hour</name>
    <dbReference type="NCBI Taxonomy" id="183268"/>
    <lineage>
        <taxon>Eukaryota</taxon>
        <taxon>Viridiplantae</taxon>
        <taxon>Streptophyta</taxon>
        <taxon>Embryophyta</taxon>
        <taxon>Tracheophyta</taxon>
        <taxon>Spermatophyta</taxon>
        <taxon>Magnoliopsida</taxon>
        <taxon>eudicotyledons</taxon>
        <taxon>Gunneridae</taxon>
        <taxon>Pentapetalae</taxon>
        <taxon>rosids</taxon>
        <taxon>malvids</taxon>
        <taxon>Malvales</taxon>
        <taxon>Malvaceae</taxon>
        <taxon>Malvoideae</taxon>
        <taxon>Hibiscus</taxon>
    </lineage>
</organism>
<evidence type="ECO:0000256" key="7">
    <source>
        <dbReference type="SAM" id="SignalP"/>
    </source>
</evidence>
<evidence type="ECO:0000313" key="9">
    <source>
        <dbReference type="EMBL" id="GMJ01406.1"/>
    </source>
</evidence>
<dbReference type="InterPro" id="IPR039698">
    <property type="entry name" value="Dfg10/SRD5A3"/>
</dbReference>
<keyword evidence="4 6" id="KW-1133">Transmembrane helix</keyword>
<evidence type="ECO:0000256" key="4">
    <source>
        <dbReference type="ARBA" id="ARBA00022989"/>
    </source>
</evidence>
<gene>
    <name evidence="9" type="ORF">HRI_003809800</name>
</gene>
<evidence type="ECO:0000256" key="5">
    <source>
        <dbReference type="ARBA" id="ARBA00023136"/>
    </source>
</evidence>
<evidence type="ECO:0000256" key="1">
    <source>
        <dbReference type="ARBA" id="ARBA00004127"/>
    </source>
</evidence>
<keyword evidence="5 6" id="KW-0472">Membrane</keyword>
<dbReference type="Pfam" id="PF02544">
    <property type="entry name" value="Steroid_dh"/>
    <property type="match status" value="1"/>
</dbReference>
<keyword evidence="3 6" id="KW-0812">Transmembrane</keyword>
<dbReference type="PANTHER" id="PTHR14624:SF0">
    <property type="entry name" value="POLYPRENOL REDUCTASE"/>
    <property type="match status" value="1"/>
</dbReference>
<dbReference type="GO" id="GO:0005783">
    <property type="term" value="C:endoplasmic reticulum"/>
    <property type="evidence" value="ECO:0007669"/>
    <property type="project" value="TreeGrafter"/>
</dbReference>